<evidence type="ECO:0000313" key="2">
    <source>
        <dbReference type="Proteomes" id="UP001054945"/>
    </source>
</evidence>
<accession>A0AAV4PP00</accession>
<protein>
    <submittedName>
        <fullName evidence="1">Uncharacterized protein</fullName>
    </submittedName>
</protein>
<proteinExistence type="predicted"/>
<reference evidence="1 2" key="1">
    <citation type="submission" date="2021-06" db="EMBL/GenBank/DDBJ databases">
        <title>Caerostris extrusa draft genome.</title>
        <authorList>
            <person name="Kono N."/>
            <person name="Arakawa K."/>
        </authorList>
    </citation>
    <scope>NUCLEOTIDE SEQUENCE [LARGE SCALE GENOMIC DNA]</scope>
</reference>
<gene>
    <name evidence="1" type="ORF">CEXT_714611</name>
</gene>
<evidence type="ECO:0000313" key="1">
    <source>
        <dbReference type="EMBL" id="GIX97544.1"/>
    </source>
</evidence>
<name>A0AAV4PP00_CAEEX</name>
<comment type="caution">
    <text evidence="1">The sequence shown here is derived from an EMBL/GenBank/DDBJ whole genome shotgun (WGS) entry which is preliminary data.</text>
</comment>
<keyword evidence="2" id="KW-1185">Reference proteome</keyword>
<dbReference type="EMBL" id="BPLR01004793">
    <property type="protein sequence ID" value="GIX97544.1"/>
    <property type="molecule type" value="Genomic_DNA"/>
</dbReference>
<dbReference type="AlphaFoldDB" id="A0AAV4PP00"/>
<organism evidence="1 2">
    <name type="scientific">Caerostris extrusa</name>
    <name type="common">Bark spider</name>
    <name type="synonym">Caerostris bankana</name>
    <dbReference type="NCBI Taxonomy" id="172846"/>
    <lineage>
        <taxon>Eukaryota</taxon>
        <taxon>Metazoa</taxon>
        <taxon>Ecdysozoa</taxon>
        <taxon>Arthropoda</taxon>
        <taxon>Chelicerata</taxon>
        <taxon>Arachnida</taxon>
        <taxon>Araneae</taxon>
        <taxon>Araneomorphae</taxon>
        <taxon>Entelegynae</taxon>
        <taxon>Araneoidea</taxon>
        <taxon>Araneidae</taxon>
        <taxon>Caerostris</taxon>
    </lineage>
</organism>
<dbReference type="Proteomes" id="UP001054945">
    <property type="component" value="Unassembled WGS sequence"/>
</dbReference>
<sequence length="187" mass="21039">MEAVRLSMQVTLRIIITMQSTRFSNRRFESLSLFANKGTIITGPLVCVRCVTTRNTSLSIHHHKPLTAKVSQGVSPPHPLCKCMKRIDCKSRHPLCPPISKGSHKLENHPPACTGGIRQPSGFQTIIATEDVSSPGWWPLISANLLRERTGKERKRVFLYKFKTAEAKVIDVGRIPFRVHRFGSSER</sequence>